<dbReference type="EMBL" id="KE356561">
    <property type="protein sequence ID" value="ERG97283.1"/>
    <property type="molecule type" value="Genomic_DNA"/>
</dbReference>
<reference evidence="1 2" key="1">
    <citation type="journal article" date="2013" name="PLoS ONE">
        <title>Assembly-driven community genomics of a hypersaline microbial ecosystem.</title>
        <authorList>
            <person name="Podell S."/>
            <person name="Ugalde J.A."/>
            <person name="Narasingarao P."/>
            <person name="Banfield J.F."/>
            <person name="Heidelberg K.B."/>
            <person name="Allen E.E."/>
        </authorList>
    </citation>
    <scope>NUCLEOTIDE SEQUENCE [LARGE SCALE GENOMIC DNA]</scope>
    <source>
        <strain evidence="2">J07HQW2</strain>
    </source>
</reference>
<dbReference type="STRING" id="1238425.J07HQW2_03769"/>
<organism evidence="1 2">
    <name type="scientific">Haloquadratum walsbyi J07HQW2</name>
    <dbReference type="NCBI Taxonomy" id="1238425"/>
    <lineage>
        <taxon>Archaea</taxon>
        <taxon>Methanobacteriati</taxon>
        <taxon>Methanobacteriota</taxon>
        <taxon>Stenosarchaea group</taxon>
        <taxon>Halobacteria</taxon>
        <taxon>Halobacteriales</taxon>
        <taxon>Haloferacaceae</taxon>
        <taxon>Haloquadratum</taxon>
    </lineage>
</organism>
<evidence type="ECO:0000313" key="1">
    <source>
        <dbReference type="EMBL" id="ERG97283.1"/>
    </source>
</evidence>
<dbReference type="eggNOG" id="arCOG05219">
    <property type="taxonomic scope" value="Archaea"/>
</dbReference>
<accession>U1NJZ2</accession>
<dbReference type="AlphaFoldDB" id="U1NJZ2"/>
<dbReference type="RefSeq" id="WP_021056744.1">
    <property type="nucleotide sequence ID" value="NZ_KE356561.1"/>
</dbReference>
<gene>
    <name evidence="1" type="ORF">J07HQW2_03769</name>
</gene>
<name>U1NJZ2_9EURY</name>
<dbReference type="Proteomes" id="UP000030710">
    <property type="component" value="Unassembled WGS sequence"/>
</dbReference>
<sequence>MRDESKDELSLISLVDFYDLIRYELEDIIPNEIEVLEEIESDEDTTDFDLKVAKAVLLLSFSYVPDSVPQNDANIAVAVMDDLNGQPRTTVRNQVQNSLENLDKYIRPNTDLSFGSRIGRSER</sequence>
<proteinExistence type="predicted"/>
<protein>
    <submittedName>
        <fullName evidence="1">Uncharacterized protein</fullName>
    </submittedName>
</protein>
<dbReference type="HOGENOM" id="CLU_2010070_0_0_2"/>
<evidence type="ECO:0000313" key="2">
    <source>
        <dbReference type="Proteomes" id="UP000030710"/>
    </source>
</evidence>